<keyword evidence="2 6" id="KW-0699">rRNA-binding</keyword>
<dbReference type="NCBIfam" id="TIGR03629">
    <property type="entry name" value="uS13_arch"/>
    <property type="match status" value="1"/>
</dbReference>
<keyword evidence="3 6" id="KW-0694">RNA-binding</keyword>
<feature type="coiled-coil region" evidence="8">
    <location>
        <begin position="46"/>
        <end position="73"/>
    </location>
</feature>
<name>A0A1Q6DX75_METT1</name>
<comment type="function">
    <text evidence="6">Located at the top of the head of the 30S subunit, it contacts several helices of the 16S rRNA. In the 70S ribosome it contacts the 23S rRNA (bridge B1a) and protein L5 of the 50S subunit (bridge B1b), connecting the 2 subunits; these bridges are implicated in subunit movement.</text>
</comment>
<keyword evidence="8" id="KW-0175">Coiled coil</keyword>
<dbReference type="InterPro" id="IPR019977">
    <property type="entry name" value="Ribosomal_uS13_archaeal"/>
</dbReference>
<dbReference type="InParanoid" id="A0A1Q6DX75"/>
<dbReference type="GO" id="GO:0005829">
    <property type="term" value="C:cytosol"/>
    <property type="evidence" value="ECO:0007669"/>
    <property type="project" value="TreeGrafter"/>
</dbReference>
<dbReference type="PIRSF" id="PIRSF002134">
    <property type="entry name" value="Ribosomal_S13"/>
    <property type="match status" value="1"/>
</dbReference>
<dbReference type="PROSITE" id="PS50159">
    <property type="entry name" value="RIBOSOMAL_S13_2"/>
    <property type="match status" value="1"/>
</dbReference>
<dbReference type="GO" id="GO:0015935">
    <property type="term" value="C:small ribosomal subunit"/>
    <property type="evidence" value="ECO:0007669"/>
    <property type="project" value="TreeGrafter"/>
</dbReference>
<comment type="similarity">
    <text evidence="1 6 7">Belongs to the universal ribosomal protein uS13 family.</text>
</comment>
<dbReference type="SUPFAM" id="SSF46946">
    <property type="entry name" value="S13-like H2TH domain"/>
    <property type="match status" value="1"/>
</dbReference>
<gene>
    <name evidence="6" type="primary">rps13</name>
    <name evidence="10" type="ORF">BTN85_1416</name>
</gene>
<dbReference type="FunCoup" id="A0A1Q6DX75">
    <property type="interactions" value="167"/>
</dbReference>
<comment type="caution">
    <text evidence="10">The sequence shown here is derived from an EMBL/GenBank/DDBJ whole genome shotgun (WGS) entry which is preliminary data.</text>
</comment>
<dbReference type="GO" id="GO:0006412">
    <property type="term" value="P:translation"/>
    <property type="evidence" value="ECO:0007669"/>
    <property type="project" value="UniProtKB-UniRule"/>
</dbReference>
<keyword evidence="4 6" id="KW-0689">Ribosomal protein</keyword>
<dbReference type="FunFam" id="1.10.8.50:FF:000001">
    <property type="entry name" value="30S ribosomal protein S13"/>
    <property type="match status" value="1"/>
</dbReference>
<dbReference type="NCBIfam" id="NF003140">
    <property type="entry name" value="PRK04053.1"/>
    <property type="match status" value="1"/>
</dbReference>
<organism evidence="10 11">
    <name type="scientific">Methanohalarchaeum thermophilum</name>
    <dbReference type="NCBI Taxonomy" id="1903181"/>
    <lineage>
        <taxon>Archaea</taxon>
        <taxon>Methanobacteriati</taxon>
        <taxon>Methanobacteriota</taxon>
        <taxon>Methanonatronarchaeia</taxon>
        <taxon>Methanonatronarchaeales</taxon>
        <taxon>Methanonatronarchaeaceae</taxon>
        <taxon>Candidatus Methanohalarchaeum</taxon>
    </lineage>
</organism>
<dbReference type="PANTHER" id="PTHR10871:SF3">
    <property type="entry name" value="SMALL RIBOSOMAL SUBUNIT PROTEIN US13"/>
    <property type="match status" value="1"/>
</dbReference>
<dbReference type="HAMAP" id="MF_01315">
    <property type="entry name" value="Ribosomal_uS13"/>
    <property type="match status" value="1"/>
</dbReference>
<dbReference type="InterPro" id="IPR018269">
    <property type="entry name" value="Ribosomal_uS13_CS"/>
</dbReference>
<proteinExistence type="inferred from homology"/>
<evidence type="ECO:0000313" key="10">
    <source>
        <dbReference type="EMBL" id="OKY78912.1"/>
    </source>
</evidence>
<reference evidence="10" key="1">
    <citation type="submission" date="2016-12" db="EMBL/GenBank/DDBJ databases">
        <title>Discovery of methanogenic haloarchaea.</title>
        <authorList>
            <person name="Sorokin D.Y."/>
            <person name="Makarova K.S."/>
            <person name="Abbas B."/>
            <person name="Ferrer M."/>
            <person name="Golyshin P.N."/>
        </authorList>
    </citation>
    <scope>NUCLEOTIDE SEQUENCE [LARGE SCALE GENOMIC DNA]</scope>
    <source>
        <strain evidence="10">HMET1</strain>
    </source>
</reference>
<dbReference type="STRING" id="1903181.BTN85_1416"/>
<feature type="compositionally biased region" description="Basic and acidic residues" evidence="9">
    <location>
        <begin position="144"/>
        <end position="153"/>
    </location>
</feature>
<evidence type="ECO:0000256" key="7">
    <source>
        <dbReference type="RuleBase" id="RU003830"/>
    </source>
</evidence>
<evidence type="ECO:0000313" key="11">
    <source>
        <dbReference type="Proteomes" id="UP000185744"/>
    </source>
</evidence>
<keyword evidence="5 6" id="KW-0687">Ribonucleoprotein</keyword>
<feature type="compositionally biased region" description="Basic residues" evidence="9">
    <location>
        <begin position="117"/>
        <end position="130"/>
    </location>
</feature>
<dbReference type="GO" id="GO:0019843">
    <property type="term" value="F:rRNA binding"/>
    <property type="evidence" value="ECO:0007669"/>
    <property type="project" value="UniProtKB-UniRule"/>
</dbReference>
<evidence type="ECO:0000256" key="9">
    <source>
        <dbReference type="SAM" id="MobiDB-lite"/>
    </source>
</evidence>
<dbReference type="Proteomes" id="UP000185744">
    <property type="component" value="Unassembled WGS sequence"/>
</dbReference>
<feature type="region of interest" description="Disordered" evidence="9">
    <location>
        <begin position="117"/>
        <end position="160"/>
    </location>
</feature>
<dbReference type="Gene3D" id="1.10.8.50">
    <property type="match status" value="1"/>
</dbReference>
<comment type="subunit">
    <text evidence="6">Part of the 30S ribosomal subunit. Forms a loose heterodimer with protein S19. Forms two bridges to the 50S subunit in the 70S ribosome.</text>
</comment>
<evidence type="ECO:0000256" key="5">
    <source>
        <dbReference type="ARBA" id="ARBA00023274"/>
    </source>
</evidence>
<evidence type="ECO:0000256" key="2">
    <source>
        <dbReference type="ARBA" id="ARBA00022730"/>
    </source>
</evidence>
<dbReference type="GO" id="GO:0003735">
    <property type="term" value="F:structural constituent of ribosome"/>
    <property type="evidence" value="ECO:0007669"/>
    <property type="project" value="InterPro"/>
</dbReference>
<evidence type="ECO:0000256" key="3">
    <source>
        <dbReference type="ARBA" id="ARBA00022884"/>
    </source>
</evidence>
<dbReference type="Gene3D" id="4.10.910.10">
    <property type="entry name" value="30s ribosomal protein s13, domain 2"/>
    <property type="match status" value="1"/>
</dbReference>
<feature type="compositionally biased region" description="Polar residues" evidence="9">
    <location>
        <begin position="131"/>
        <end position="140"/>
    </location>
</feature>
<dbReference type="PROSITE" id="PS00646">
    <property type="entry name" value="RIBOSOMAL_S13_1"/>
    <property type="match status" value="1"/>
</dbReference>
<protein>
    <recommendedName>
        <fullName evidence="6">Small ribosomal subunit protein uS13</fullName>
    </recommendedName>
</protein>
<accession>A0A1Q6DX75</accession>
<dbReference type="InterPro" id="IPR001892">
    <property type="entry name" value="Ribosomal_uS13"/>
</dbReference>
<dbReference type="EMBL" id="MSDW01000001">
    <property type="protein sequence ID" value="OKY78912.1"/>
    <property type="molecule type" value="Genomic_DNA"/>
</dbReference>
<evidence type="ECO:0000256" key="1">
    <source>
        <dbReference type="ARBA" id="ARBA00008080"/>
    </source>
</evidence>
<evidence type="ECO:0000256" key="8">
    <source>
        <dbReference type="SAM" id="Coils"/>
    </source>
</evidence>
<dbReference type="InterPro" id="IPR027437">
    <property type="entry name" value="Rbsml_uS13_C"/>
</dbReference>
<evidence type="ECO:0000256" key="6">
    <source>
        <dbReference type="HAMAP-Rule" id="MF_01315"/>
    </source>
</evidence>
<keyword evidence="11" id="KW-1185">Reference proteome</keyword>
<dbReference type="Pfam" id="PF00416">
    <property type="entry name" value="Ribosomal_S13"/>
    <property type="match status" value="1"/>
</dbReference>
<dbReference type="InterPro" id="IPR010979">
    <property type="entry name" value="Ribosomal_uS13-like_H2TH"/>
</dbReference>
<evidence type="ECO:0000256" key="4">
    <source>
        <dbReference type="ARBA" id="ARBA00022980"/>
    </source>
</evidence>
<sequence length="160" mass="18022">MSEEVKHIVRIKNTNLEGSKKVDHGLTGIKGIGFRTAQAIAEISGVDQQKRLGELSEEEVNNLEQAVDELQEEAPGWFLNRTKDVETGEDEYLTGSDVVVIRKQDIDRMKKISSYKGVRHKRGQKVRGQKTRSTGRTDSTVGVKRAELKKAAEEEKEEEE</sequence>
<dbReference type="AlphaFoldDB" id="A0A1Q6DX75"/>
<dbReference type="PANTHER" id="PTHR10871">
    <property type="entry name" value="30S RIBOSOMAL PROTEIN S13/40S RIBOSOMAL PROTEIN S18"/>
    <property type="match status" value="1"/>
</dbReference>